<gene>
    <name evidence="1" type="ORF">MLD38_031722</name>
</gene>
<organism evidence="1 2">
    <name type="scientific">Melastoma candidum</name>
    <dbReference type="NCBI Taxonomy" id="119954"/>
    <lineage>
        <taxon>Eukaryota</taxon>
        <taxon>Viridiplantae</taxon>
        <taxon>Streptophyta</taxon>
        <taxon>Embryophyta</taxon>
        <taxon>Tracheophyta</taxon>
        <taxon>Spermatophyta</taxon>
        <taxon>Magnoliopsida</taxon>
        <taxon>eudicotyledons</taxon>
        <taxon>Gunneridae</taxon>
        <taxon>Pentapetalae</taxon>
        <taxon>rosids</taxon>
        <taxon>malvids</taxon>
        <taxon>Myrtales</taxon>
        <taxon>Melastomataceae</taxon>
        <taxon>Melastomatoideae</taxon>
        <taxon>Melastomateae</taxon>
        <taxon>Melastoma</taxon>
    </lineage>
</organism>
<evidence type="ECO:0000313" key="1">
    <source>
        <dbReference type="EMBL" id="KAI4326401.1"/>
    </source>
</evidence>
<dbReference type="Proteomes" id="UP001057402">
    <property type="component" value="Chromosome 9"/>
</dbReference>
<reference evidence="2" key="1">
    <citation type="journal article" date="2023" name="Front. Plant Sci.">
        <title>Chromosomal-level genome assembly of Melastoma candidum provides insights into trichome evolution.</title>
        <authorList>
            <person name="Zhong Y."/>
            <person name="Wu W."/>
            <person name="Sun C."/>
            <person name="Zou P."/>
            <person name="Liu Y."/>
            <person name="Dai S."/>
            <person name="Zhou R."/>
        </authorList>
    </citation>
    <scope>NUCLEOTIDE SEQUENCE [LARGE SCALE GENOMIC DNA]</scope>
</reference>
<accession>A0ACB9MTU9</accession>
<keyword evidence="2" id="KW-1185">Reference proteome</keyword>
<dbReference type="EMBL" id="CM042888">
    <property type="protein sequence ID" value="KAI4326401.1"/>
    <property type="molecule type" value="Genomic_DNA"/>
</dbReference>
<comment type="caution">
    <text evidence="1">The sequence shown here is derived from an EMBL/GenBank/DDBJ whole genome shotgun (WGS) entry which is preliminary data.</text>
</comment>
<sequence>MHTGAASSRGAFQPPASRHDQGAQPGSGIGRLRHLQRFPVQHGLPQRPSKIRFREVACCGQGPFNGLGICNVLSNLCPDRKVYAFWDPFHPTERATRLIVQQIMTGTTDYMYPMTQHHNGPRCPPLNIEPLISITKL</sequence>
<proteinExistence type="predicted"/>
<evidence type="ECO:0000313" key="2">
    <source>
        <dbReference type="Proteomes" id="UP001057402"/>
    </source>
</evidence>
<protein>
    <submittedName>
        <fullName evidence="1">Uncharacterized protein</fullName>
    </submittedName>
</protein>
<name>A0ACB9MTU9_9MYRT</name>